<accession>A0A5B7H889</accession>
<keyword evidence="1" id="KW-1133">Transmembrane helix</keyword>
<dbReference type="EMBL" id="VSRR010024648">
    <property type="protein sequence ID" value="MPC66353.1"/>
    <property type="molecule type" value="Genomic_DNA"/>
</dbReference>
<keyword evidence="1" id="KW-0812">Transmembrane</keyword>
<reference evidence="2 3" key="1">
    <citation type="submission" date="2019-05" db="EMBL/GenBank/DDBJ databases">
        <title>Another draft genome of Portunus trituberculatus and its Hox gene families provides insights of decapod evolution.</title>
        <authorList>
            <person name="Jeong J.-H."/>
            <person name="Song I."/>
            <person name="Kim S."/>
            <person name="Choi T."/>
            <person name="Kim D."/>
            <person name="Ryu S."/>
            <person name="Kim W."/>
        </authorList>
    </citation>
    <scope>NUCLEOTIDE SEQUENCE [LARGE SCALE GENOMIC DNA]</scope>
    <source>
        <tissue evidence="2">Muscle</tissue>
    </source>
</reference>
<comment type="caution">
    <text evidence="2">The sequence shown here is derived from an EMBL/GenBank/DDBJ whole genome shotgun (WGS) entry which is preliminary data.</text>
</comment>
<name>A0A5B7H889_PORTR</name>
<evidence type="ECO:0000256" key="1">
    <source>
        <dbReference type="SAM" id="Phobius"/>
    </source>
</evidence>
<evidence type="ECO:0000313" key="3">
    <source>
        <dbReference type="Proteomes" id="UP000324222"/>
    </source>
</evidence>
<dbReference type="AlphaFoldDB" id="A0A5B7H889"/>
<organism evidence="2 3">
    <name type="scientific">Portunus trituberculatus</name>
    <name type="common">Swimming crab</name>
    <name type="synonym">Neptunus trituberculatus</name>
    <dbReference type="NCBI Taxonomy" id="210409"/>
    <lineage>
        <taxon>Eukaryota</taxon>
        <taxon>Metazoa</taxon>
        <taxon>Ecdysozoa</taxon>
        <taxon>Arthropoda</taxon>
        <taxon>Crustacea</taxon>
        <taxon>Multicrustacea</taxon>
        <taxon>Malacostraca</taxon>
        <taxon>Eumalacostraca</taxon>
        <taxon>Eucarida</taxon>
        <taxon>Decapoda</taxon>
        <taxon>Pleocyemata</taxon>
        <taxon>Brachyura</taxon>
        <taxon>Eubrachyura</taxon>
        <taxon>Portunoidea</taxon>
        <taxon>Portunidae</taxon>
        <taxon>Portuninae</taxon>
        <taxon>Portunus</taxon>
    </lineage>
</organism>
<proteinExistence type="predicted"/>
<feature type="transmembrane region" description="Helical" evidence="1">
    <location>
        <begin position="12"/>
        <end position="32"/>
    </location>
</feature>
<keyword evidence="3" id="KW-1185">Reference proteome</keyword>
<sequence length="33" mass="3901">MTCFHIHSGDYLVILYSFRNSLPVSIFILLTIW</sequence>
<dbReference type="Proteomes" id="UP000324222">
    <property type="component" value="Unassembled WGS sequence"/>
</dbReference>
<gene>
    <name evidence="2" type="ORF">E2C01_060501</name>
</gene>
<evidence type="ECO:0000313" key="2">
    <source>
        <dbReference type="EMBL" id="MPC66353.1"/>
    </source>
</evidence>
<keyword evidence="1" id="KW-0472">Membrane</keyword>
<protein>
    <submittedName>
        <fullName evidence="2">Uncharacterized protein</fullName>
    </submittedName>
</protein>